<proteinExistence type="predicted"/>
<keyword evidence="1" id="KW-0812">Transmembrane</keyword>
<accession>M5RI36</accession>
<organism evidence="2 3">
    <name type="scientific">Rhodopirellula maiorica SM1</name>
    <dbReference type="NCBI Taxonomy" id="1265738"/>
    <lineage>
        <taxon>Bacteria</taxon>
        <taxon>Pseudomonadati</taxon>
        <taxon>Planctomycetota</taxon>
        <taxon>Planctomycetia</taxon>
        <taxon>Pirellulales</taxon>
        <taxon>Pirellulaceae</taxon>
        <taxon>Novipirellula</taxon>
    </lineage>
</organism>
<dbReference type="InterPro" id="IPR027602">
    <property type="entry name" value="PGA_system"/>
</dbReference>
<keyword evidence="1" id="KW-0472">Membrane</keyword>
<comment type="caution">
    <text evidence="2">The sequence shown here is derived from an EMBL/GenBank/DDBJ whole genome shotgun (WGS) entry which is preliminary data.</text>
</comment>
<dbReference type="PATRIC" id="fig|1265738.3.peg.4246"/>
<gene>
    <name evidence="2" type="ORF">RMSM_04239</name>
</gene>
<evidence type="ECO:0000313" key="2">
    <source>
        <dbReference type="EMBL" id="EMI18836.1"/>
    </source>
</evidence>
<keyword evidence="3" id="KW-1185">Reference proteome</keyword>
<feature type="transmembrane region" description="Helical" evidence="1">
    <location>
        <begin position="28"/>
        <end position="47"/>
    </location>
</feature>
<name>M5RI36_9BACT</name>
<feature type="transmembrane region" description="Helical" evidence="1">
    <location>
        <begin position="354"/>
        <end position="376"/>
    </location>
</feature>
<dbReference type="NCBIfam" id="TIGR04332">
    <property type="entry name" value="gamma_Glu_sys"/>
    <property type="match status" value="1"/>
</dbReference>
<evidence type="ECO:0000313" key="3">
    <source>
        <dbReference type="Proteomes" id="UP000011991"/>
    </source>
</evidence>
<reference evidence="2 3" key="1">
    <citation type="journal article" date="2013" name="Mar. Genomics">
        <title>Expression of sulfatases in Rhodopirellula baltica and the diversity of sulfatases in the genus Rhodopirellula.</title>
        <authorList>
            <person name="Wegner C.E."/>
            <person name="Richter-Heitmann T."/>
            <person name="Klindworth A."/>
            <person name="Klockow C."/>
            <person name="Richter M."/>
            <person name="Achstetter T."/>
            <person name="Glockner F.O."/>
            <person name="Harder J."/>
        </authorList>
    </citation>
    <scope>NUCLEOTIDE SEQUENCE [LARGE SCALE GENOMIC DNA]</scope>
    <source>
        <strain evidence="2 3">SM1</strain>
    </source>
</reference>
<dbReference type="OrthoDB" id="6233025at2"/>
<dbReference type="RefSeq" id="WP_008699939.1">
    <property type="nucleotide sequence ID" value="NZ_ANOG01000609.1"/>
</dbReference>
<dbReference type="AlphaFoldDB" id="M5RI36"/>
<dbReference type="EMBL" id="ANOG01000609">
    <property type="protein sequence ID" value="EMI18836.1"/>
    <property type="molecule type" value="Genomic_DNA"/>
</dbReference>
<dbReference type="Proteomes" id="UP000011991">
    <property type="component" value="Unassembled WGS sequence"/>
</dbReference>
<evidence type="ECO:0000256" key="1">
    <source>
        <dbReference type="SAM" id="Phobius"/>
    </source>
</evidence>
<keyword evidence="1" id="KW-1133">Transmembrane helix</keyword>
<protein>
    <submittedName>
        <fullName evidence="2">Putative membrane protein</fullName>
    </submittedName>
</protein>
<sequence>MNELSSNGDARKSPFQVMYWRPKRLSRAGLWAGMIMSLSGMALVHFWPAKVSPEHHEQLIAAATKAESAMQVIANVHQKQGLRSVAKLDPLDSHLIGPSMSLVTSKLGSLESKQTSINPNFAAVVVKWFEEAGVKPGDRVAIGASGSWPALNIAVYMAAETLQLKPTIILSAASSQYGANRPEMMWVDMEKHLHDAGLISFRATAGTYGGLYDRASGMHEQTRQLLADAMDRNGVRMLSSTGLRDLIDERMTLYESEIQSDSYAAYVNIGGGSASIGGSEGNSCFAPGVHTEVPGDEPLPNCIAARMLATNVPVINVVDAKSIAERYAMPIAPVVHPAVGQGDVFGRNVYRRSLAGVVMGLTWLMMAITVAPGIVLHPLRSWKTWRKSADDSSDASSMPKHVELMI</sequence>